<reference evidence="2" key="1">
    <citation type="submission" date="2018-02" db="EMBL/GenBank/DDBJ databases">
        <title>Rhizophora mucronata_Transcriptome.</title>
        <authorList>
            <person name="Meera S.P."/>
            <person name="Sreeshan A."/>
            <person name="Augustine A."/>
        </authorList>
    </citation>
    <scope>NUCLEOTIDE SEQUENCE</scope>
    <source>
        <tissue evidence="2">Leaf</tissue>
    </source>
</reference>
<accession>A0A2P2NZL0</accession>
<proteinExistence type="predicted"/>
<evidence type="ECO:0000256" key="1">
    <source>
        <dbReference type="SAM" id="Phobius"/>
    </source>
</evidence>
<sequence>MMPELRFIFATLFFPCNFLFWLHGWFYNQGGLSHNRVDLVEAVE</sequence>
<keyword evidence="1" id="KW-1133">Transmembrane helix</keyword>
<protein>
    <submittedName>
        <fullName evidence="2">Uncharacterized protein</fullName>
    </submittedName>
</protein>
<evidence type="ECO:0000313" key="2">
    <source>
        <dbReference type="EMBL" id="MBX47920.1"/>
    </source>
</evidence>
<dbReference type="AlphaFoldDB" id="A0A2P2NZL0"/>
<keyword evidence="1" id="KW-0472">Membrane</keyword>
<feature type="transmembrane region" description="Helical" evidence="1">
    <location>
        <begin position="7"/>
        <end position="27"/>
    </location>
</feature>
<keyword evidence="1" id="KW-0812">Transmembrane</keyword>
<name>A0A2P2NZL0_RHIMU</name>
<dbReference type="EMBL" id="GGEC01067436">
    <property type="protein sequence ID" value="MBX47920.1"/>
    <property type="molecule type" value="Transcribed_RNA"/>
</dbReference>
<organism evidence="2">
    <name type="scientific">Rhizophora mucronata</name>
    <name type="common">Asiatic mangrove</name>
    <dbReference type="NCBI Taxonomy" id="61149"/>
    <lineage>
        <taxon>Eukaryota</taxon>
        <taxon>Viridiplantae</taxon>
        <taxon>Streptophyta</taxon>
        <taxon>Embryophyta</taxon>
        <taxon>Tracheophyta</taxon>
        <taxon>Spermatophyta</taxon>
        <taxon>Magnoliopsida</taxon>
        <taxon>eudicotyledons</taxon>
        <taxon>Gunneridae</taxon>
        <taxon>Pentapetalae</taxon>
        <taxon>rosids</taxon>
        <taxon>fabids</taxon>
        <taxon>Malpighiales</taxon>
        <taxon>Rhizophoraceae</taxon>
        <taxon>Rhizophora</taxon>
    </lineage>
</organism>